<dbReference type="PANTHER" id="PTHR33452">
    <property type="entry name" value="OXIDOREDUCTASE CATD-RELATED"/>
    <property type="match status" value="1"/>
</dbReference>
<evidence type="ECO:0000256" key="6">
    <source>
        <dbReference type="ARBA" id="ARBA00023136"/>
    </source>
</evidence>
<gene>
    <name evidence="8" type="ORF">COV05_02890</name>
</gene>
<dbReference type="Pfam" id="PF07681">
    <property type="entry name" value="DoxX"/>
    <property type="match status" value="1"/>
</dbReference>
<evidence type="ECO:0000256" key="1">
    <source>
        <dbReference type="ARBA" id="ARBA00004651"/>
    </source>
</evidence>
<comment type="similarity">
    <text evidence="2">Belongs to the DoxX family.</text>
</comment>
<organism evidence="8 9">
    <name type="scientific">Candidatus Uhrbacteria bacterium CG10_big_fil_rev_8_21_14_0_10_48_16</name>
    <dbReference type="NCBI Taxonomy" id="1975038"/>
    <lineage>
        <taxon>Bacteria</taxon>
        <taxon>Candidatus Uhriibacteriota</taxon>
    </lineage>
</organism>
<comment type="subcellular location">
    <subcellularLocation>
        <location evidence="1">Cell membrane</location>
        <topology evidence="1">Multi-pass membrane protein</topology>
    </subcellularLocation>
</comment>
<evidence type="ECO:0000256" key="7">
    <source>
        <dbReference type="SAM" id="Phobius"/>
    </source>
</evidence>
<keyword evidence="6 7" id="KW-0472">Membrane</keyword>
<name>A0A2M8LH27_9BACT</name>
<evidence type="ECO:0000256" key="5">
    <source>
        <dbReference type="ARBA" id="ARBA00022989"/>
    </source>
</evidence>
<accession>A0A2M8LH27</accession>
<dbReference type="Proteomes" id="UP000231436">
    <property type="component" value="Unassembled WGS sequence"/>
</dbReference>
<keyword evidence="3" id="KW-1003">Cell membrane</keyword>
<proteinExistence type="inferred from homology"/>
<feature type="transmembrane region" description="Helical" evidence="7">
    <location>
        <begin position="81"/>
        <end position="108"/>
    </location>
</feature>
<evidence type="ECO:0000313" key="8">
    <source>
        <dbReference type="EMBL" id="PJE76754.1"/>
    </source>
</evidence>
<dbReference type="InterPro" id="IPR032808">
    <property type="entry name" value="DoxX"/>
</dbReference>
<dbReference type="EMBL" id="PFEU01000014">
    <property type="protein sequence ID" value="PJE76754.1"/>
    <property type="molecule type" value="Genomic_DNA"/>
</dbReference>
<reference evidence="9" key="1">
    <citation type="submission" date="2017-09" db="EMBL/GenBank/DDBJ databases">
        <title>Depth-based differentiation of microbial function through sediment-hosted aquifers and enrichment of novel symbionts in the deep terrestrial subsurface.</title>
        <authorList>
            <person name="Probst A.J."/>
            <person name="Ladd B."/>
            <person name="Jarett J.K."/>
            <person name="Geller-Mcgrath D.E."/>
            <person name="Sieber C.M.K."/>
            <person name="Emerson J.B."/>
            <person name="Anantharaman K."/>
            <person name="Thomas B.C."/>
            <person name="Malmstrom R."/>
            <person name="Stieglmeier M."/>
            <person name="Klingl A."/>
            <person name="Woyke T."/>
            <person name="Ryan C.M."/>
            <person name="Banfield J.F."/>
        </authorList>
    </citation>
    <scope>NUCLEOTIDE SEQUENCE [LARGE SCALE GENOMIC DNA]</scope>
</reference>
<evidence type="ECO:0000313" key="9">
    <source>
        <dbReference type="Proteomes" id="UP000231436"/>
    </source>
</evidence>
<sequence length="166" mass="18600">MRKSTPFDAFIEGSYRELMGWGALLLRLVMGFVFFYAGWSKITIEGWSASGYLANATGPFASWFQSLAGNGFIDVFNMWGLLFIGIALILGILVRSASFFGILVMLLYYVSDFVGNTAHGLVDEHLVYASVLLLFLFGGFGHVWGLDAIIERRLDRRAKWARIFFG</sequence>
<dbReference type="InterPro" id="IPR051907">
    <property type="entry name" value="DoxX-like_oxidoreductase"/>
</dbReference>
<dbReference type="AlphaFoldDB" id="A0A2M8LH27"/>
<dbReference type="PANTHER" id="PTHR33452:SF1">
    <property type="entry name" value="INNER MEMBRANE PROTEIN YPHA-RELATED"/>
    <property type="match status" value="1"/>
</dbReference>
<evidence type="ECO:0000256" key="2">
    <source>
        <dbReference type="ARBA" id="ARBA00006679"/>
    </source>
</evidence>
<feature type="transmembrane region" description="Helical" evidence="7">
    <location>
        <begin position="20"/>
        <end position="39"/>
    </location>
</feature>
<evidence type="ECO:0000256" key="4">
    <source>
        <dbReference type="ARBA" id="ARBA00022692"/>
    </source>
</evidence>
<evidence type="ECO:0000256" key="3">
    <source>
        <dbReference type="ARBA" id="ARBA00022475"/>
    </source>
</evidence>
<keyword evidence="4 7" id="KW-0812">Transmembrane</keyword>
<keyword evidence="5 7" id="KW-1133">Transmembrane helix</keyword>
<protein>
    <submittedName>
        <fullName evidence="8">DoxX family protein</fullName>
    </submittedName>
</protein>
<feature type="transmembrane region" description="Helical" evidence="7">
    <location>
        <begin position="128"/>
        <end position="150"/>
    </location>
</feature>
<dbReference type="GO" id="GO:0005886">
    <property type="term" value="C:plasma membrane"/>
    <property type="evidence" value="ECO:0007669"/>
    <property type="project" value="UniProtKB-SubCell"/>
</dbReference>
<comment type="caution">
    <text evidence="8">The sequence shown here is derived from an EMBL/GenBank/DDBJ whole genome shotgun (WGS) entry which is preliminary data.</text>
</comment>